<name>A0ABW0DY96_9ACTN</name>
<dbReference type="Gene3D" id="3.30.720.120">
    <property type="match status" value="1"/>
</dbReference>
<dbReference type="EMBL" id="JBHSKN010000021">
    <property type="protein sequence ID" value="MFC5242980.1"/>
    <property type="molecule type" value="Genomic_DNA"/>
</dbReference>
<organism evidence="2 3">
    <name type="scientific">Streptomyces atrovirens</name>
    <dbReference type="NCBI Taxonomy" id="285556"/>
    <lineage>
        <taxon>Bacteria</taxon>
        <taxon>Bacillati</taxon>
        <taxon>Actinomycetota</taxon>
        <taxon>Actinomycetes</taxon>
        <taxon>Kitasatosporales</taxon>
        <taxon>Streptomycetaceae</taxon>
        <taxon>Streptomyces</taxon>
    </lineage>
</organism>
<comment type="caution">
    <text evidence="2">The sequence shown here is derived from an EMBL/GenBank/DDBJ whole genome shotgun (WGS) entry which is preliminary data.</text>
</comment>
<dbReference type="PROSITE" id="PS51819">
    <property type="entry name" value="VOC"/>
    <property type="match status" value="1"/>
</dbReference>
<evidence type="ECO:0000259" key="1">
    <source>
        <dbReference type="PROSITE" id="PS51819"/>
    </source>
</evidence>
<dbReference type="InterPro" id="IPR037523">
    <property type="entry name" value="VOC_core"/>
</dbReference>
<keyword evidence="3" id="KW-1185">Reference proteome</keyword>
<dbReference type="Pfam" id="PF00903">
    <property type="entry name" value="Glyoxalase"/>
    <property type="match status" value="1"/>
</dbReference>
<reference evidence="3" key="1">
    <citation type="journal article" date="2019" name="Int. J. Syst. Evol. Microbiol.">
        <title>The Global Catalogue of Microorganisms (GCM) 10K type strain sequencing project: providing services to taxonomists for standard genome sequencing and annotation.</title>
        <authorList>
            <consortium name="The Broad Institute Genomics Platform"/>
            <consortium name="The Broad Institute Genome Sequencing Center for Infectious Disease"/>
            <person name="Wu L."/>
            <person name="Ma J."/>
        </authorList>
    </citation>
    <scope>NUCLEOTIDE SEQUENCE [LARGE SCALE GENOMIC DNA]</scope>
    <source>
        <strain evidence="3">CGMCC 4.7131</strain>
    </source>
</reference>
<dbReference type="SUPFAM" id="SSF54593">
    <property type="entry name" value="Glyoxalase/Bleomycin resistance protein/Dihydroxybiphenyl dioxygenase"/>
    <property type="match status" value="1"/>
</dbReference>
<feature type="domain" description="VOC" evidence="1">
    <location>
        <begin position="16"/>
        <end position="147"/>
    </location>
</feature>
<sequence>MTEHAAGTAGIEIPDRYRHAVVPHIMVDDAAAAIDFYRRAFGAHEDFRIDAPGGGILHAEITVGRSVLMLGDASVDEAEAGSFAAPAALGGGTSVTLHVFVPDVDSLAERAEAAGAEILQPPTDMFHGDRTVILKDPSGHMWVFLTHLEDVSEEELRRRLAAAG</sequence>
<dbReference type="Gene3D" id="3.30.720.110">
    <property type="match status" value="1"/>
</dbReference>
<evidence type="ECO:0000313" key="2">
    <source>
        <dbReference type="EMBL" id="MFC5242980.1"/>
    </source>
</evidence>
<proteinExistence type="predicted"/>
<gene>
    <name evidence="2" type="ORF">ACFPWV_24220</name>
</gene>
<dbReference type="RefSeq" id="WP_344559926.1">
    <property type="nucleotide sequence ID" value="NZ_BAAATG010000016.1"/>
</dbReference>
<protein>
    <submittedName>
        <fullName evidence="2">VOC family protein</fullName>
    </submittedName>
</protein>
<accession>A0ABW0DY96</accession>
<dbReference type="PANTHER" id="PTHR34109">
    <property type="entry name" value="BNAUNNG04460D PROTEIN-RELATED"/>
    <property type="match status" value="1"/>
</dbReference>
<evidence type="ECO:0000313" key="3">
    <source>
        <dbReference type="Proteomes" id="UP001596035"/>
    </source>
</evidence>
<dbReference type="InterPro" id="IPR029068">
    <property type="entry name" value="Glyas_Bleomycin-R_OHBP_Dase"/>
</dbReference>
<dbReference type="InterPro" id="IPR004360">
    <property type="entry name" value="Glyas_Fos-R_dOase_dom"/>
</dbReference>
<dbReference type="CDD" id="cd07246">
    <property type="entry name" value="VOC_like"/>
    <property type="match status" value="1"/>
</dbReference>
<dbReference type="Proteomes" id="UP001596035">
    <property type="component" value="Unassembled WGS sequence"/>
</dbReference>
<dbReference type="PANTHER" id="PTHR34109:SF1">
    <property type="entry name" value="VOC DOMAIN-CONTAINING PROTEIN"/>
    <property type="match status" value="1"/>
</dbReference>